<dbReference type="InterPro" id="IPR002347">
    <property type="entry name" value="SDR_fam"/>
</dbReference>
<dbReference type="EC" id="1.3.1.38" evidence="14"/>
<evidence type="ECO:0000256" key="17">
    <source>
        <dbReference type="ARBA" id="ARBA00048686"/>
    </source>
</evidence>
<evidence type="ECO:0000256" key="9">
    <source>
        <dbReference type="ARBA" id="ARBA00023098"/>
    </source>
</evidence>
<dbReference type="InterPro" id="IPR036291">
    <property type="entry name" value="NAD(P)-bd_dom_sf"/>
</dbReference>
<keyword evidence="8" id="KW-0560">Oxidoreductase</keyword>
<dbReference type="KEGG" id="otd:J1M35_19055"/>
<gene>
    <name evidence="22" type="ORF">J1M35_19055</name>
</gene>
<evidence type="ECO:0000256" key="5">
    <source>
        <dbReference type="ARBA" id="ARBA00022553"/>
    </source>
</evidence>
<keyword evidence="10" id="KW-0576">Peroxisome</keyword>
<dbReference type="PANTHER" id="PTHR24317">
    <property type="entry name" value="PEROXISOMAL TRANS-2-ENOYL-COA REDUCTASE"/>
    <property type="match status" value="1"/>
</dbReference>
<dbReference type="Pfam" id="PF13561">
    <property type="entry name" value="adh_short_C2"/>
    <property type="match status" value="1"/>
</dbReference>
<dbReference type="Gene3D" id="3.40.50.720">
    <property type="entry name" value="NAD(P)-binding Rossmann-like Domain"/>
    <property type="match status" value="1"/>
</dbReference>
<comment type="pathway">
    <text evidence="2">Lipid metabolism.</text>
</comment>
<evidence type="ECO:0000256" key="11">
    <source>
        <dbReference type="ARBA" id="ARBA00023160"/>
    </source>
</evidence>
<evidence type="ECO:0000256" key="16">
    <source>
        <dbReference type="ARBA" id="ARBA00047570"/>
    </source>
</evidence>
<proteinExistence type="inferred from homology"/>
<comment type="function">
    <text evidence="12">Participates in chain elongation of fatty acids. Catalyzes the reduction of trans-2-enoyl-CoAs of varying chain lengths from 6:1 to 16:1, having maximum activity with 10:1 CoA. Has no 2,4-dienoyl-CoA reductase activity.</text>
</comment>
<dbReference type="AlphaFoldDB" id="A0A975CG03"/>
<evidence type="ECO:0000256" key="10">
    <source>
        <dbReference type="ARBA" id="ARBA00023140"/>
    </source>
</evidence>
<dbReference type="GO" id="GO:0019166">
    <property type="term" value="F:trans-2-enoyl-CoA reductase (NADPH) activity"/>
    <property type="evidence" value="ECO:0007669"/>
    <property type="project" value="UniProtKB-EC"/>
</dbReference>
<evidence type="ECO:0000256" key="15">
    <source>
        <dbReference type="ARBA" id="ARBA00041063"/>
    </source>
</evidence>
<dbReference type="EMBL" id="CP071796">
    <property type="protein sequence ID" value="QTD45096.1"/>
    <property type="molecule type" value="Genomic_DNA"/>
</dbReference>
<dbReference type="Proteomes" id="UP000663903">
    <property type="component" value="Chromosome"/>
</dbReference>
<organism evidence="22 23">
    <name type="scientific">Ottowia testudinis</name>
    <dbReference type="NCBI Taxonomy" id="2816950"/>
    <lineage>
        <taxon>Bacteria</taxon>
        <taxon>Pseudomonadati</taxon>
        <taxon>Pseudomonadota</taxon>
        <taxon>Betaproteobacteria</taxon>
        <taxon>Burkholderiales</taxon>
        <taxon>Comamonadaceae</taxon>
        <taxon>Ottowia</taxon>
    </lineage>
</organism>
<comment type="catalytic activity">
    <reaction evidence="18">
        <text>(2E)-hexenoyl-CoA + NADPH + H(+) = hexanoyl-CoA + NADP(+)</text>
        <dbReference type="Rhea" id="RHEA:44956"/>
        <dbReference type="ChEBI" id="CHEBI:15378"/>
        <dbReference type="ChEBI" id="CHEBI:57783"/>
        <dbReference type="ChEBI" id="CHEBI:58349"/>
        <dbReference type="ChEBI" id="CHEBI:62077"/>
        <dbReference type="ChEBI" id="CHEBI:62620"/>
    </reaction>
    <physiologicalReaction direction="left-to-right" evidence="18">
        <dbReference type="Rhea" id="RHEA:44957"/>
    </physiologicalReaction>
</comment>
<evidence type="ECO:0000256" key="13">
    <source>
        <dbReference type="ARBA" id="ARBA00038622"/>
    </source>
</evidence>
<evidence type="ECO:0000256" key="4">
    <source>
        <dbReference type="ARBA" id="ARBA00022516"/>
    </source>
</evidence>
<dbReference type="PRINTS" id="PR00081">
    <property type="entry name" value="GDHRDH"/>
</dbReference>
<accession>A0A975CG03</accession>
<evidence type="ECO:0000256" key="7">
    <source>
        <dbReference type="ARBA" id="ARBA00022857"/>
    </source>
</evidence>
<evidence type="ECO:0000256" key="19">
    <source>
        <dbReference type="ARBA" id="ARBA00049251"/>
    </source>
</evidence>
<dbReference type="SUPFAM" id="SSF51735">
    <property type="entry name" value="NAD(P)-binding Rossmann-fold domains"/>
    <property type="match status" value="1"/>
</dbReference>
<dbReference type="PANTHER" id="PTHR24317:SF7">
    <property type="entry name" value="PEROXISOMAL TRANS-2-ENOYL-COA REDUCTASE"/>
    <property type="match status" value="1"/>
</dbReference>
<evidence type="ECO:0000256" key="12">
    <source>
        <dbReference type="ARBA" id="ARBA00037124"/>
    </source>
</evidence>
<evidence type="ECO:0000313" key="23">
    <source>
        <dbReference type="Proteomes" id="UP000663903"/>
    </source>
</evidence>
<protein>
    <recommendedName>
        <fullName evidence="15">Peroxisomal trans-2-enoyl-CoA reductase</fullName>
        <ecNumber evidence="14">1.3.1.38</ecNumber>
    </recommendedName>
</protein>
<dbReference type="InterPro" id="IPR052388">
    <property type="entry name" value="Peroxisomal_t2-enoyl-CoA_red"/>
</dbReference>
<evidence type="ECO:0000256" key="6">
    <source>
        <dbReference type="ARBA" id="ARBA00022832"/>
    </source>
</evidence>
<evidence type="ECO:0000256" key="18">
    <source>
        <dbReference type="ARBA" id="ARBA00049108"/>
    </source>
</evidence>
<sequence>MTYRSIFAPGLLAGQVVVVTGGGSGIGRCTAHELAALGAQVVLIGRNVGKLQAVQDEISADGGQASHAVCDIRQEEAVRQTVAGIVARHGAIDALVNNAGGQYITPAEKISAKGWQAVIDTNLTGGFLMARECFTQSMAARGGAVVNIVADIWGSMPGMAHSGAARAGMVSFTETAAAEWAASGVRVNAVAPGYIASSGMDHYPEEARPMLRAMRKTVPLGRFGTEAEVSAAIVFLLSPAAAFISGTVLRVDGARPQARMGWGDVAAPAAVQQRAAVAPFDGFHRYQTPEVFRP</sequence>
<evidence type="ECO:0000256" key="8">
    <source>
        <dbReference type="ARBA" id="ARBA00023002"/>
    </source>
</evidence>
<keyword evidence="11" id="KW-0275">Fatty acid biosynthesis</keyword>
<evidence type="ECO:0000313" key="22">
    <source>
        <dbReference type="EMBL" id="QTD45096.1"/>
    </source>
</evidence>
<keyword evidence="6" id="KW-0276">Fatty acid metabolism</keyword>
<reference evidence="22" key="1">
    <citation type="submission" date="2021-03" db="EMBL/GenBank/DDBJ databases">
        <title>Ottowia sp. 27C isolated from the cloaca of a Giant Asian pond turtle (Heosemys grandis).</title>
        <authorList>
            <person name="Spergser J."/>
            <person name="Busse H.-J."/>
        </authorList>
    </citation>
    <scope>NUCLEOTIDE SEQUENCE</scope>
    <source>
        <strain evidence="22">27C</strain>
    </source>
</reference>
<evidence type="ECO:0000256" key="21">
    <source>
        <dbReference type="ARBA" id="ARBA00049559"/>
    </source>
</evidence>
<comment type="catalytic activity">
    <reaction evidence="17">
        <text>(2E)-tetradecenoyl-CoA + NADPH + H(+) = tetradecanoyl-CoA + NADP(+)</text>
        <dbReference type="Rhea" id="RHEA:44968"/>
        <dbReference type="ChEBI" id="CHEBI:15378"/>
        <dbReference type="ChEBI" id="CHEBI:57385"/>
        <dbReference type="ChEBI" id="CHEBI:57783"/>
        <dbReference type="ChEBI" id="CHEBI:58349"/>
        <dbReference type="ChEBI" id="CHEBI:61405"/>
    </reaction>
    <physiologicalReaction direction="left-to-right" evidence="17">
        <dbReference type="Rhea" id="RHEA:44969"/>
    </physiologicalReaction>
</comment>
<keyword evidence="4" id="KW-0444">Lipid biosynthesis</keyword>
<evidence type="ECO:0000256" key="14">
    <source>
        <dbReference type="ARBA" id="ARBA00038849"/>
    </source>
</evidence>
<comment type="catalytic activity">
    <reaction evidence="19">
        <text>a (2E)-enoyl-CoA + NADPH + H(+) = a 2,3-saturated acyl-CoA + NADP(+)</text>
        <dbReference type="Rhea" id="RHEA:33763"/>
        <dbReference type="ChEBI" id="CHEBI:15378"/>
        <dbReference type="ChEBI" id="CHEBI:57783"/>
        <dbReference type="ChEBI" id="CHEBI:58349"/>
        <dbReference type="ChEBI" id="CHEBI:58856"/>
        <dbReference type="ChEBI" id="CHEBI:65111"/>
        <dbReference type="EC" id="1.3.1.38"/>
    </reaction>
    <physiologicalReaction direction="left-to-right" evidence="19">
        <dbReference type="Rhea" id="RHEA:33764"/>
    </physiologicalReaction>
</comment>
<name>A0A975CG03_9BURK</name>
<keyword evidence="7" id="KW-0521">NADP</keyword>
<keyword evidence="5" id="KW-0597">Phosphoprotein</keyword>
<evidence type="ECO:0000256" key="2">
    <source>
        <dbReference type="ARBA" id="ARBA00005189"/>
    </source>
</evidence>
<dbReference type="RefSeq" id="WP_208008848.1">
    <property type="nucleotide sequence ID" value="NZ_CP071796.1"/>
</dbReference>
<comment type="catalytic activity">
    <reaction evidence="20">
        <text>(2E)-decenoyl-CoA + NADPH + H(+) = decanoyl-CoA + NADP(+)</text>
        <dbReference type="Rhea" id="RHEA:44960"/>
        <dbReference type="ChEBI" id="CHEBI:15378"/>
        <dbReference type="ChEBI" id="CHEBI:57783"/>
        <dbReference type="ChEBI" id="CHEBI:58349"/>
        <dbReference type="ChEBI" id="CHEBI:61406"/>
        <dbReference type="ChEBI" id="CHEBI:61430"/>
    </reaction>
    <physiologicalReaction direction="left-to-right" evidence="20">
        <dbReference type="Rhea" id="RHEA:44961"/>
    </physiologicalReaction>
</comment>
<evidence type="ECO:0000256" key="1">
    <source>
        <dbReference type="ARBA" id="ARBA00004275"/>
    </source>
</evidence>
<comment type="subunit">
    <text evidence="13">Interacts with PEX5, probably required to target it into peroxisomes.</text>
</comment>
<evidence type="ECO:0000256" key="20">
    <source>
        <dbReference type="ARBA" id="ARBA00049386"/>
    </source>
</evidence>
<keyword evidence="9" id="KW-0443">Lipid metabolism</keyword>
<dbReference type="PRINTS" id="PR00080">
    <property type="entry name" value="SDRFAMILY"/>
</dbReference>
<comment type="catalytic activity">
    <reaction evidence="21">
        <text>(2E)-octenoyl-CoA + NADPH + H(+) = octanoyl-CoA + NADP(+)</text>
        <dbReference type="Rhea" id="RHEA:44952"/>
        <dbReference type="ChEBI" id="CHEBI:15378"/>
        <dbReference type="ChEBI" id="CHEBI:57386"/>
        <dbReference type="ChEBI" id="CHEBI:57783"/>
        <dbReference type="ChEBI" id="CHEBI:58349"/>
        <dbReference type="ChEBI" id="CHEBI:62242"/>
    </reaction>
    <physiologicalReaction direction="left-to-right" evidence="21">
        <dbReference type="Rhea" id="RHEA:44953"/>
    </physiologicalReaction>
</comment>
<evidence type="ECO:0000256" key="3">
    <source>
        <dbReference type="ARBA" id="ARBA00006484"/>
    </source>
</evidence>
<dbReference type="FunFam" id="3.40.50.720:FF:000084">
    <property type="entry name" value="Short-chain dehydrogenase reductase"/>
    <property type="match status" value="1"/>
</dbReference>
<dbReference type="GO" id="GO:0006633">
    <property type="term" value="P:fatty acid biosynthetic process"/>
    <property type="evidence" value="ECO:0007669"/>
    <property type="project" value="UniProtKB-KW"/>
</dbReference>
<comment type="catalytic activity">
    <reaction evidence="16">
        <text>(2E)-dodecenoyl-CoA + NADPH + H(+) = dodecanoyl-CoA + NADP(+)</text>
        <dbReference type="Rhea" id="RHEA:44964"/>
        <dbReference type="ChEBI" id="CHEBI:15378"/>
        <dbReference type="ChEBI" id="CHEBI:57330"/>
        <dbReference type="ChEBI" id="CHEBI:57375"/>
        <dbReference type="ChEBI" id="CHEBI:57783"/>
        <dbReference type="ChEBI" id="CHEBI:58349"/>
    </reaction>
    <physiologicalReaction direction="left-to-right" evidence="16">
        <dbReference type="Rhea" id="RHEA:44965"/>
    </physiologicalReaction>
</comment>
<comment type="subcellular location">
    <subcellularLocation>
        <location evidence="1">Peroxisome</location>
    </subcellularLocation>
</comment>
<comment type="similarity">
    <text evidence="3">Belongs to the short-chain dehydrogenases/reductases (SDR) family.</text>
</comment>
<keyword evidence="23" id="KW-1185">Reference proteome</keyword>